<evidence type="ECO:0000313" key="2">
    <source>
        <dbReference type="Proteomes" id="UP000233551"/>
    </source>
</evidence>
<keyword evidence="2" id="KW-1185">Reference proteome</keyword>
<comment type="caution">
    <text evidence="1">The sequence shown here is derived from an EMBL/GenBank/DDBJ whole genome shotgun (WGS) entry which is preliminary data.</text>
</comment>
<reference evidence="1 2" key="1">
    <citation type="submission" date="2017-11" db="EMBL/GenBank/DDBJ databases">
        <title>De-novo sequencing of pomegranate (Punica granatum L.) genome.</title>
        <authorList>
            <person name="Akparov Z."/>
            <person name="Amiraslanov A."/>
            <person name="Hajiyeva S."/>
            <person name="Abbasov M."/>
            <person name="Kaur K."/>
            <person name="Hamwieh A."/>
            <person name="Solovyev V."/>
            <person name="Salamov A."/>
            <person name="Braich B."/>
            <person name="Kosarev P."/>
            <person name="Mahmoud A."/>
            <person name="Hajiyev E."/>
            <person name="Babayeva S."/>
            <person name="Izzatullayeva V."/>
            <person name="Mammadov A."/>
            <person name="Mammadov A."/>
            <person name="Sharifova S."/>
            <person name="Ojaghi J."/>
            <person name="Eynullazada K."/>
            <person name="Bayramov B."/>
            <person name="Abdulazimova A."/>
            <person name="Shahmuradov I."/>
        </authorList>
    </citation>
    <scope>NUCLEOTIDE SEQUENCE [LARGE SCALE GENOMIC DNA]</scope>
    <source>
        <strain evidence="2">cv. AG2017</strain>
        <tissue evidence="1">Leaf</tissue>
    </source>
</reference>
<dbReference type="Proteomes" id="UP000233551">
    <property type="component" value="Unassembled WGS sequence"/>
</dbReference>
<evidence type="ECO:0000313" key="1">
    <source>
        <dbReference type="EMBL" id="PKI43683.1"/>
    </source>
</evidence>
<dbReference type="AlphaFoldDB" id="A0A2I0IIU1"/>
<dbReference type="EMBL" id="PGOL01003004">
    <property type="protein sequence ID" value="PKI43683.1"/>
    <property type="molecule type" value="Genomic_DNA"/>
</dbReference>
<gene>
    <name evidence="1" type="ORF">CRG98_035927</name>
</gene>
<protein>
    <submittedName>
        <fullName evidence="1">Uncharacterized protein</fullName>
    </submittedName>
</protein>
<sequence length="136" mass="15008">MISQVLGVVGSEGCETRTSTFHQMSFECWIPFERGPFFQVEVHSGDQVESRRAIRNLFQGPGGPWVRAGPLPGVIYLSLDRAPGSPVRKGACESSGVPWLRQDASEVRPDMSSITLAPRGIFRVPYWAPFDASVTR</sequence>
<proteinExistence type="predicted"/>
<accession>A0A2I0IIU1</accession>
<name>A0A2I0IIU1_PUNGR</name>
<organism evidence="1 2">
    <name type="scientific">Punica granatum</name>
    <name type="common">Pomegranate</name>
    <dbReference type="NCBI Taxonomy" id="22663"/>
    <lineage>
        <taxon>Eukaryota</taxon>
        <taxon>Viridiplantae</taxon>
        <taxon>Streptophyta</taxon>
        <taxon>Embryophyta</taxon>
        <taxon>Tracheophyta</taxon>
        <taxon>Spermatophyta</taxon>
        <taxon>Magnoliopsida</taxon>
        <taxon>eudicotyledons</taxon>
        <taxon>Gunneridae</taxon>
        <taxon>Pentapetalae</taxon>
        <taxon>rosids</taxon>
        <taxon>malvids</taxon>
        <taxon>Myrtales</taxon>
        <taxon>Lythraceae</taxon>
        <taxon>Punica</taxon>
    </lineage>
</organism>